<dbReference type="Gene3D" id="6.10.250.780">
    <property type="match status" value="1"/>
</dbReference>
<keyword evidence="6 10" id="KW-1133">Transmembrane helix</keyword>
<dbReference type="GO" id="GO:0035556">
    <property type="term" value="P:intracellular signal transduction"/>
    <property type="evidence" value="ECO:0007669"/>
    <property type="project" value="InterPro"/>
</dbReference>
<reference evidence="12" key="2">
    <citation type="journal article" date="2021" name="Genome Biol. Evol.">
        <title>Developing a high-quality reference genome for a parasitic bivalve with doubly uniparental inheritance (Bivalvia: Unionida).</title>
        <authorList>
            <person name="Smith C.H."/>
        </authorList>
    </citation>
    <scope>NUCLEOTIDE SEQUENCE</scope>
    <source>
        <strain evidence="12">CHS0354</strain>
        <tissue evidence="12">Mantle</tissue>
    </source>
</reference>
<evidence type="ECO:0000256" key="3">
    <source>
        <dbReference type="ARBA" id="ARBA00022692"/>
    </source>
</evidence>
<feature type="transmembrane region" description="Helical" evidence="10">
    <location>
        <begin position="58"/>
        <end position="78"/>
    </location>
</feature>
<keyword evidence="4" id="KW-0732">Signal</keyword>
<evidence type="ECO:0000256" key="7">
    <source>
        <dbReference type="ARBA" id="ARBA00023136"/>
    </source>
</evidence>
<dbReference type="InterPro" id="IPR001054">
    <property type="entry name" value="A/G_cyclase"/>
</dbReference>
<evidence type="ECO:0000256" key="10">
    <source>
        <dbReference type="SAM" id="Phobius"/>
    </source>
</evidence>
<keyword evidence="13" id="KW-1185">Reference proteome</keyword>
<evidence type="ECO:0000256" key="9">
    <source>
        <dbReference type="ARBA" id="ARBA00023293"/>
    </source>
</evidence>
<accession>A0AAE0VFI7</accession>
<name>A0AAE0VFI7_9BIVA</name>
<keyword evidence="3 10" id="KW-0812">Transmembrane</keyword>
<dbReference type="AlphaFoldDB" id="A0AAE0VFI7"/>
<protein>
    <recommendedName>
        <fullName evidence="2">guanylate cyclase</fullName>
        <ecNumber evidence="2">4.6.1.2</ecNumber>
    </recommendedName>
</protein>
<dbReference type="Pfam" id="PF07701">
    <property type="entry name" value="HNOBA"/>
    <property type="match status" value="1"/>
</dbReference>
<gene>
    <name evidence="12" type="ORF">CHS0354_005570</name>
</gene>
<evidence type="ECO:0000256" key="4">
    <source>
        <dbReference type="ARBA" id="ARBA00022729"/>
    </source>
</evidence>
<dbReference type="EC" id="4.6.1.2" evidence="2"/>
<sequence>MAIISPTMEGSFISSEKPIFKRNIVSPILSVVSVRDIQEKTARCSFDLATKAGGKAQILKVIAFCGSFFFMMVSVLIYDIHFDVVKLDTQKSLEPRYVLYDRHVQEVIKVIINFYGHYIKLLIDNQTQSCKNISFGISNNIEEDTNRTCEDLEFVSVVLCKDLFSALGGDVANNISTVIRVIQFQSNNLWDVANSNFQSLDRESNFAFLYRVYGIGIQNLVLEIMYLYAIIRSKNYTLFMPGYLNARFTVLAILKTCMASINSSIHMSEDKLYNYMEFKFQSQTSGDISENEDCEYVSSVISLIQFFQTSINDEATCKLQTFDRERNESVTRISMKSVLCVLFFIHVLLVVLIVHRMNTWIFSYSSQLRQRTSEYKSEKIRAEHLLYQMLPKSVANQLKLKKSVLAESFDCVTIFFSDIVGFTAISALCSPMQVVELLNSVYSIFDIRIDTYDVYKVETIGDAYMVASGVPERNGDKVCKATYNDVFMAIHKEACMAIYNEVSKATYNDVFIAINNEVYMATYNYVCMAIFNKVCIAIYNEVCMMTTYNDVCMAIYNEVCMIQPTMMYVWQSTMGYVWQPTMMYE</sequence>
<dbReference type="SMART" id="SM00044">
    <property type="entry name" value="CYCc"/>
    <property type="match status" value="1"/>
</dbReference>
<dbReference type="GO" id="GO:0005886">
    <property type="term" value="C:plasma membrane"/>
    <property type="evidence" value="ECO:0007669"/>
    <property type="project" value="TreeGrafter"/>
</dbReference>
<keyword evidence="9" id="KW-0141">cGMP biosynthesis</keyword>
<dbReference type="PANTHER" id="PTHR11920">
    <property type="entry name" value="GUANYLYL CYCLASE"/>
    <property type="match status" value="1"/>
</dbReference>
<reference evidence="12" key="1">
    <citation type="journal article" date="2021" name="Genome Biol. Evol.">
        <title>A High-Quality Reference Genome for a Parasitic Bivalve with Doubly Uniparental Inheritance (Bivalvia: Unionida).</title>
        <authorList>
            <person name="Smith C.H."/>
        </authorList>
    </citation>
    <scope>NUCLEOTIDE SEQUENCE</scope>
    <source>
        <strain evidence="12">CHS0354</strain>
    </source>
</reference>
<keyword evidence="7 10" id="KW-0472">Membrane</keyword>
<dbReference type="GO" id="GO:0001653">
    <property type="term" value="F:peptide receptor activity"/>
    <property type="evidence" value="ECO:0007669"/>
    <property type="project" value="TreeGrafter"/>
</dbReference>
<dbReference type="Pfam" id="PF00211">
    <property type="entry name" value="Guanylate_cyc"/>
    <property type="match status" value="1"/>
</dbReference>
<dbReference type="GO" id="GO:0004016">
    <property type="term" value="F:adenylate cyclase activity"/>
    <property type="evidence" value="ECO:0007669"/>
    <property type="project" value="TreeGrafter"/>
</dbReference>
<feature type="domain" description="Guanylate cyclase" evidence="11">
    <location>
        <begin position="413"/>
        <end position="474"/>
    </location>
</feature>
<comment type="subcellular location">
    <subcellularLocation>
        <location evidence="1">Membrane</location>
        <topology evidence="1">Single-pass type I membrane protein</topology>
    </subcellularLocation>
</comment>
<comment type="caution">
    <text evidence="12">The sequence shown here is derived from an EMBL/GenBank/DDBJ whole genome shotgun (WGS) entry which is preliminary data.</text>
</comment>
<dbReference type="SUPFAM" id="SSF55073">
    <property type="entry name" value="Nucleotide cyclase"/>
    <property type="match status" value="1"/>
</dbReference>
<evidence type="ECO:0000256" key="2">
    <source>
        <dbReference type="ARBA" id="ARBA00012202"/>
    </source>
</evidence>
<dbReference type="InterPro" id="IPR011645">
    <property type="entry name" value="HNOB_dom_associated"/>
</dbReference>
<dbReference type="Proteomes" id="UP001195483">
    <property type="component" value="Unassembled WGS sequence"/>
</dbReference>
<feature type="transmembrane region" description="Helical" evidence="10">
    <location>
        <begin position="333"/>
        <end position="354"/>
    </location>
</feature>
<reference evidence="12" key="3">
    <citation type="submission" date="2023-05" db="EMBL/GenBank/DDBJ databases">
        <authorList>
            <person name="Smith C.H."/>
        </authorList>
    </citation>
    <scope>NUCLEOTIDE SEQUENCE</scope>
    <source>
        <strain evidence="12">CHS0354</strain>
        <tissue evidence="12">Mantle</tissue>
    </source>
</reference>
<evidence type="ECO:0000256" key="6">
    <source>
        <dbReference type="ARBA" id="ARBA00022989"/>
    </source>
</evidence>
<keyword evidence="8" id="KW-0456">Lyase</keyword>
<keyword evidence="5" id="KW-0547">Nucleotide-binding</keyword>
<evidence type="ECO:0000313" key="13">
    <source>
        <dbReference type="Proteomes" id="UP001195483"/>
    </source>
</evidence>
<dbReference type="CDD" id="cd07302">
    <property type="entry name" value="CHD"/>
    <property type="match status" value="1"/>
</dbReference>
<dbReference type="GO" id="GO:0004383">
    <property type="term" value="F:guanylate cyclase activity"/>
    <property type="evidence" value="ECO:0007669"/>
    <property type="project" value="UniProtKB-EC"/>
</dbReference>
<proteinExistence type="predicted"/>
<evidence type="ECO:0000259" key="11">
    <source>
        <dbReference type="PROSITE" id="PS50125"/>
    </source>
</evidence>
<evidence type="ECO:0000256" key="8">
    <source>
        <dbReference type="ARBA" id="ARBA00023239"/>
    </source>
</evidence>
<dbReference type="InterPro" id="IPR050401">
    <property type="entry name" value="Cyclic_nucleotide_synthase"/>
</dbReference>
<feature type="transmembrane region" description="Helical" evidence="10">
    <location>
        <begin position="208"/>
        <end position="231"/>
    </location>
</feature>
<dbReference type="Gene3D" id="3.30.70.1230">
    <property type="entry name" value="Nucleotide cyclase"/>
    <property type="match status" value="1"/>
</dbReference>
<dbReference type="InterPro" id="IPR029787">
    <property type="entry name" value="Nucleotide_cyclase"/>
</dbReference>
<dbReference type="PROSITE" id="PS50125">
    <property type="entry name" value="GUANYLATE_CYCLASE_2"/>
    <property type="match status" value="1"/>
</dbReference>
<dbReference type="PANTHER" id="PTHR11920:SF497">
    <property type="entry name" value="GUANYLATE CYCLASE"/>
    <property type="match status" value="1"/>
</dbReference>
<dbReference type="GO" id="GO:0007168">
    <property type="term" value="P:receptor guanylyl cyclase signaling pathway"/>
    <property type="evidence" value="ECO:0007669"/>
    <property type="project" value="TreeGrafter"/>
</dbReference>
<organism evidence="12 13">
    <name type="scientific">Potamilus streckersoni</name>
    <dbReference type="NCBI Taxonomy" id="2493646"/>
    <lineage>
        <taxon>Eukaryota</taxon>
        <taxon>Metazoa</taxon>
        <taxon>Spiralia</taxon>
        <taxon>Lophotrochozoa</taxon>
        <taxon>Mollusca</taxon>
        <taxon>Bivalvia</taxon>
        <taxon>Autobranchia</taxon>
        <taxon>Heteroconchia</taxon>
        <taxon>Palaeoheterodonta</taxon>
        <taxon>Unionida</taxon>
        <taxon>Unionoidea</taxon>
        <taxon>Unionidae</taxon>
        <taxon>Ambleminae</taxon>
        <taxon>Lampsilini</taxon>
        <taxon>Potamilus</taxon>
    </lineage>
</organism>
<evidence type="ECO:0000313" key="12">
    <source>
        <dbReference type="EMBL" id="KAK3576733.1"/>
    </source>
</evidence>
<dbReference type="GO" id="GO:0000166">
    <property type="term" value="F:nucleotide binding"/>
    <property type="evidence" value="ECO:0007669"/>
    <property type="project" value="UniProtKB-KW"/>
</dbReference>
<dbReference type="EMBL" id="JAEAOA010000394">
    <property type="protein sequence ID" value="KAK3576733.1"/>
    <property type="molecule type" value="Genomic_DNA"/>
</dbReference>
<evidence type="ECO:0000256" key="5">
    <source>
        <dbReference type="ARBA" id="ARBA00022741"/>
    </source>
</evidence>
<evidence type="ECO:0000256" key="1">
    <source>
        <dbReference type="ARBA" id="ARBA00004479"/>
    </source>
</evidence>